<dbReference type="VGNC" id="VGNC:94899">
    <property type="gene designation" value="WBP2"/>
</dbReference>
<dbReference type="ExpressionAtlas" id="A0A5G2QB42">
    <property type="expression patterns" value="baseline and differential"/>
</dbReference>
<reference evidence="3" key="3">
    <citation type="submission" date="2025-08" db="UniProtKB">
        <authorList>
            <consortium name="Ensembl"/>
        </authorList>
    </citation>
    <scope>IDENTIFICATION</scope>
</reference>
<gene>
    <name evidence="3 5" type="primary">WBP2</name>
</gene>
<reference evidence="4" key="1">
    <citation type="submission" date="2009-11" db="EMBL/GenBank/DDBJ databases">
        <authorList>
            <consortium name="Porcine genome sequencing project"/>
        </authorList>
    </citation>
    <scope>NUCLEOTIDE SEQUENCE [LARGE SCALE GENOMIC DNA]</scope>
    <source>
        <strain evidence="4">Duroc</strain>
    </source>
</reference>
<accession>A0A5G2QB42</accession>
<dbReference type="Ensembl" id="ENSSSCT00000074784.2">
    <property type="protein sequence ID" value="ENSSSCP00000061662.2"/>
    <property type="gene ID" value="ENSSSCG00000021672.4"/>
</dbReference>
<dbReference type="Bgee" id="ENSSSCG00000021672">
    <property type="expression patterns" value="Expressed in prefrontal cortex and 45 other cell types or tissues"/>
</dbReference>
<dbReference type="GO" id="GO:0005829">
    <property type="term" value="C:cytosol"/>
    <property type="evidence" value="ECO:0007669"/>
    <property type="project" value="Ensembl"/>
</dbReference>
<dbReference type="GO" id="GO:0033148">
    <property type="term" value="P:positive regulation of intracellular estrogen receptor signaling pathway"/>
    <property type="evidence" value="ECO:0007669"/>
    <property type="project" value="Ensembl"/>
</dbReference>
<dbReference type="GO" id="GO:0050847">
    <property type="term" value="P:progesterone receptor signaling pathway"/>
    <property type="evidence" value="ECO:0007669"/>
    <property type="project" value="Ensembl"/>
</dbReference>
<reference evidence="3" key="2">
    <citation type="journal article" date="2020" name="Gigascience">
        <title>An improved pig reference genome sequence to enable pig genetics and genomics research.</title>
        <authorList>
            <person name="Warr A."/>
            <person name="Affara N."/>
            <person name="Aken B."/>
            <person name="Beiki H."/>
            <person name="Bickhart D.M."/>
            <person name="Billis K."/>
            <person name="Chow W."/>
            <person name="Eory L."/>
            <person name="Finlayson H.A."/>
            <person name="Flicek P."/>
            <person name="Giron C.G."/>
            <person name="Griffin D.K."/>
            <person name="Hall R."/>
            <person name="Hannum G."/>
            <person name="Hourlier T."/>
            <person name="Howe K."/>
            <person name="Hume D.A."/>
            <person name="Izuogu O."/>
            <person name="Kim K."/>
            <person name="Koren S."/>
            <person name="Liu H."/>
            <person name="Manchanda N."/>
            <person name="Martin F.J."/>
            <person name="Nonneman D.J."/>
            <person name="O'Connor R.E."/>
            <person name="Phillippy A.M."/>
            <person name="Rohrer G.A."/>
            <person name="Rosen B.D."/>
            <person name="Rund L.A."/>
            <person name="Sargent C.A."/>
            <person name="Schook L.B."/>
            <person name="Schroeder S.G."/>
            <person name="Schwartz A.S."/>
            <person name="Skinner B.M."/>
            <person name="Talbot R."/>
            <person name="Tseng E."/>
            <person name="Tuggle C.K."/>
            <person name="Watson M."/>
            <person name="Smith T.P.L."/>
            <person name="Archibald A.L."/>
        </authorList>
    </citation>
    <scope>NUCLEOTIDE SEQUENCE [LARGE SCALE GENOMIC DNA]</scope>
    <source>
        <strain evidence="3">Duroc</strain>
    </source>
</reference>
<dbReference type="GO" id="GO:0000978">
    <property type="term" value="F:RNA polymerase II cis-regulatory region sequence-specific DNA binding"/>
    <property type="evidence" value="ECO:0007669"/>
    <property type="project" value="Ensembl"/>
</dbReference>
<dbReference type="SUPFAM" id="SSF50729">
    <property type="entry name" value="PH domain-like"/>
    <property type="match status" value="1"/>
</dbReference>
<dbReference type="GO" id="GO:0071169">
    <property type="term" value="P:establishment of protein localization to chromatin"/>
    <property type="evidence" value="ECO:0007669"/>
    <property type="project" value="Ensembl"/>
</dbReference>
<dbReference type="PANTHER" id="PTHR31606">
    <property type="entry name" value="WW DOMAIN BINDING PROTEIN 2, ISOFORM E"/>
    <property type="match status" value="1"/>
</dbReference>
<dbReference type="Pfam" id="PF02893">
    <property type="entry name" value="GRAM"/>
    <property type="match status" value="1"/>
</dbReference>
<dbReference type="GO" id="GO:0031490">
    <property type="term" value="F:chromatin DNA binding"/>
    <property type="evidence" value="ECO:0007669"/>
    <property type="project" value="Ensembl"/>
</dbReference>
<keyword evidence="4" id="KW-1185">Reference proteome</keyword>
<name>A0A5G2QB42_PIG</name>
<dbReference type="CDD" id="cd13214">
    <property type="entry name" value="PH-GRAM_WBP2"/>
    <property type="match status" value="1"/>
</dbReference>
<reference evidence="3" key="4">
    <citation type="submission" date="2025-09" db="UniProtKB">
        <authorList>
            <consortium name="Ensembl"/>
        </authorList>
    </citation>
    <scope>IDENTIFICATION</scope>
</reference>
<dbReference type="InterPro" id="IPR044852">
    <property type="entry name" value="WBP2-like"/>
</dbReference>
<keyword evidence="6" id="KW-1267">Proteomics identification</keyword>
<evidence type="ECO:0000259" key="2">
    <source>
        <dbReference type="Pfam" id="PF02893"/>
    </source>
</evidence>
<evidence type="ECO:0000313" key="5">
    <source>
        <dbReference type="VGNC" id="VGNC:94899"/>
    </source>
</evidence>
<dbReference type="GO" id="GO:0032570">
    <property type="term" value="P:response to progesterone"/>
    <property type="evidence" value="ECO:0007669"/>
    <property type="project" value="Ensembl"/>
</dbReference>
<dbReference type="GO" id="GO:0003713">
    <property type="term" value="F:transcription coactivator activity"/>
    <property type="evidence" value="ECO:0007669"/>
    <property type="project" value="Ensembl"/>
</dbReference>
<organism evidence="3 4">
    <name type="scientific">Sus scrofa</name>
    <name type="common">Pig</name>
    <dbReference type="NCBI Taxonomy" id="9823"/>
    <lineage>
        <taxon>Eukaryota</taxon>
        <taxon>Metazoa</taxon>
        <taxon>Chordata</taxon>
        <taxon>Craniata</taxon>
        <taxon>Vertebrata</taxon>
        <taxon>Euteleostomi</taxon>
        <taxon>Mammalia</taxon>
        <taxon>Eutheria</taxon>
        <taxon>Laurasiatheria</taxon>
        <taxon>Artiodactyla</taxon>
        <taxon>Suina</taxon>
        <taxon>Suidae</taxon>
        <taxon>Sus</taxon>
    </lineage>
</organism>
<evidence type="ECO:0007829" key="6">
    <source>
        <dbReference type="PeptideAtlas" id="A0A5G2QB42"/>
    </source>
</evidence>
<sequence length="273" mass="28987">MALNKNHSEGGGVIVNNTESILTSCDHVELTFSDMRNVPEAFKGTKKGTVYLTPYRVIFLSKGKDAMQSFMMPFYLMKACEIKQPVFGANYIKGTVKAEAGGGWEGSASYKLTFMSGGAIEFGQRMLQVASQGIKPPGYRGQGRRGLCLPPPVANGLYPCPPGYPYPPPPPEFYPGPPMMDGAMGYVQPPPPPYPGPMEPPVSGPDVPSTPAAEAKAAEAAASAYYNPGNPHNVYMPTVRGRGGSGPGCRDPRSPSAGIEGWEGPRLVSTLLT</sequence>
<dbReference type="GO" id="GO:0045815">
    <property type="term" value="P:transcription initiation-coupled chromatin remodeling"/>
    <property type="evidence" value="ECO:0007669"/>
    <property type="project" value="Ensembl"/>
</dbReference>
<feature type="region of interest" description="Disordered" evidence="1">
    <location>
        <begin position="237"/>
        <end position="273"/>
    </location>
</feature>
<evidence type="ECO:0000313" key="3">
    <source>
        <dbReference type="Ensembl" id="ENSSSCP00000061662.2"/>
    </source>
</evidence>
<proteinExistence type="evidence at protein level"/>
<evidence type="ECO:0000313" key="4">
    <source>
        <dbReference type="Proteomes" id="UP000008227"/>
    </source>
</evidence>
<dbReference type="GO" id="GO:0045944">
    <property type="term" value="P:positive regulation of transcription by RNA polymerase II"/>
    <property type="evidence" value="ECO:0007669"/>
    <property type="project" value="Ensembl"/>
</dbReference>
<dbReference type="Proteomes" id="UP000008227">
    <property type="component" value="Chromosome 12"/>
</dbReference>
<feature type="domain" description="GRAM" evidence="2">
    <location>
        <begin position="37"/>
        <end position="131"/>
    </location>
</feature>
<dbReference type="PANTHER" id="PTHR31606:SF4">
    <property type="entry name" value="WW DOMAIN-BINDING PROTEIN 2"/>
    <property type="match status" value="1"/>
</dbReference>
<dbReference type="AlphaFoldDB" id="A0A5G2QB42"/>
<dbReference type="InterPro" id="IPR004182">
    <property type="entry name" value="GRAM"/>
</dbReference>
<dbReference type="GO" id="GO:0071391">
    <property type="term" value="P:cellular response to estrogen stimulus"/>
    <property type="evidence" value="ECO:0007669"/>
    <property type="project" value="Ensembl"/>
</dbReference>
<dbReference type="GO" id="GO:0005654">
    <property type="term" value="C:nucleoplasm"/>
    <property type="evidence" value="ECO:0007669"/>
    <property type="project" value="Ensembl"/>
</dbReference>
<dbReference type="GeneTree" id="ENSGT00530000063718"/>
<protein>
    <submittedName>
        <fullName evidence="3">WW domain binding protein 2</fullName>
    </submittedName>
</protein>
<dbReference type="GO" id="GO:0000785">
    <property type="term" value="C:chromatin"/>
    <property type="evidence" value="ECO:0007669"/>
    <property type="project" value="Ensembl"/>
</dbReference>
<dbReference type="GO" id="GO:0030331">
    <property type="term" value="F:nuclear estrogen receptor binding"/>
    <property type="evidence" value="ECO:0007669"/>
    <property type="project" value="Ensembl"/>
</dbReference>
<evidence type="ECO:0000256" key="1">
    <source>
        <dbReference type="SAM" id="MobiDB-lite"/>
    </source>
</evidence>